<keyword evidence="8" id="KW-0843">Virulence</keyword>
<dbReference type="InterPro" id="IPR013655">
    <property type="entry name" value="PAS_fold_3"/>
</dbReference>
<dbReference type="SMART" id="SM00387">
    <property type="entry name" value="HATPase_c"/>
    <property type="match status" value="1"/>
</dbReference>
<evidence type="ECO:0000259" key="12">
    <source>
        <dbReference type="PROSITE" id="PS50113"/>
    </source>
</evidence>
<dbReference type="PROSITE" id="PS50113">
    <property type="entry name" value="PAC"/>
    <property type="match status" value="2"/>
</dbReference>
<proteinExistence type="predicted"/>
<dbReference type="Gene3D" id="3.30.565.10">
    <property type="entry name" value="Histidine kinase-like ATPase, C-terminal domain"/>
    <property type="match status" value="1"/>
</dbReference>
<dbReference type="OrthoDB" id="341208at2"/>
<feature type="domain" description="PAC" evidence="12">
    <location>
        <begin position="440"/>
        <end position="493"/>
    </location>
</feature>
<evidence type="ECO:0000256" key="5">
    <source>
        <dbReference type="ARBA" id="ARBA00022741"/>
    </source>
</evidence>
<keyword evidence="9" id="KW-1133">Transmembrane helix</keyword>
<keyword evidence="9" id="KW-0472">Membrane</keyword>
<dbReference type="SUPFAM" id="SSF55874">
    <property type="entry name" value="ATPase domain of HSP90 chaperone/DNA topoisomerase II/histidine kinase"/>
    <property type="match status" value="1"/>
</dbReference>
<dbReference type="PANTHER" id="PTHR41523:SF8">
    <property type="entry name" value="ETHYLENE RESPONSE SENSOR PROTEIN"/>
    <property type="match status" value="1"/>
</dbReference>
<name>A0A502FSV6_9PROT</name>
<dbReference type="InterPro" id="IPR000014">
    <property type="entry name" value="PAS"/>
</dbReference>
<dbReference type="PANTHER" id="PTHR41523">
    <property type="entry name" value="TWO-COMPONENT SYSTEM SENSOR PROTEIN"/>
    <property type="match status" value="1"/>
</dbReference>
<dbReference type="EC" id="2.7.13.3" evidence="2"/>
<dbReference type="EMBL" id="RCZP01000020">
    <property type="protein sequence ID" value="TPG52490.1"/>
    <property type="molecule type" value="Genomic_DNA"/>
</dbReference>
<evidence type="ECO:0000256" key="6">
    <source>
        <dbReference type="ARBA" id="ARBA00022777"/>
    </source>
</evidence>
<dbReference type="InterPro" id="IPR001610">
    <property type="entry name" value="PAC"/>
</dbReference>
<dbReference type="InterPro" id="IPR007891">
    <property type="entry name" value="CHASE3"/>
</dbReference>
<keyword evidence="7" id="KW-0067">ATP-binding</keyword>
<gene>
    <name evidence="13" type="ORF">EAH89_18170</name>
</gene>
<evidence type="ECO:0000259" key="10">
    <source>
        <dbReference type="PROSITE" id="PS50109"/>
    </source>
</evidence>
<evidence type="ECO:0000313" key="14">
    <source>
        <dbReference type="Proteomes" id="UP000317078"/>
    </source>
</evidence>
<evidence type="ECO:0000259" key="11">
    <source>
        <dbReference type="PROSITE" id="PS50112"/>
    </source>
</evidence>
<evidence type="ECO:0000256" key="2">
    <source>
        <dbReference type="ARBA" id="ARBA00012438"/>
    </source>
</evidence>
<dbReference type="InterPro" id="IPR005467">
    <property type="entry name" value="His_kinase_dom"/>
</dbReference>
<evidence type="ECO:0000256" key="1">
    <source>
        <dbReference type="ARBA" id="ARBA00000085"/>
    </source>
</evidence>
<keyword evidence="9" id="KW-0812">Transmembrane</keyword>
<feature type="domain" description="PAS" evidence="11">
    <location>
        <begin position="367"/>
        <end position="437"/>
    </location>
</feature>
<feature type="transmembrane region" description="Helical" evidence="9">
    <location>
        <begin position="200"/>
        <end position="220"/>
    </location>
</feature>
<evidence type="ECO:0000256" key="8">
    <source>
        <dbReference type="ARBA" id="ARBA00023026"/>
    </source>
</evidence>
<protein>
    <recommendedName>
        <fullName evidence="2">histidine kinase</fullName>
        <ecNumber evidence="2">2.7.13.3</ecNumber>
    </recommendedName>
</protein>
<dbReference type="Proteomes" id="UP000317078">
    <property type="component" value="Unassembled WGS sequence"/>
</dbReference>
<feature type="domain" description="Histidine kinase" evidence="10">
    <location>
        <begin position="504"/>
        <end position="709"/>
    </location>
</feature>
<accession>A0A502FSV6</accession>
<keyword evidence="5" id="KW-0547">Nucleotide-binding</keyword>
<dbReference type="Gene3D" id="3.30.450.20">
    <property type="entry name" value="PAS domain"/>
    <property type="match status" value="2"/>
</dbReference>
<dbReference type="InterPro" id="IPR003594">
    <property type="entry name" value="HATPase_dom"/>
</dbReference>
<dbReference type="InterPro" id="IPR000700">
    <property type="entry name" value="PAS-assoc_C"/>
</dbReference>
<dbReference type="SUPFAM" id="SSF55785">
    <property type="entry name" value="PYP-like sensor domain (PAS domain)"/>
    <property type="match status" value="2"/>
</dbReference>
<organism evidence="13 14">
    <name type="scientific">Muricoccus nepalensis</name>
    <dbReference type="NCBI Taxonomy" id="1854500"/>
    <lineage>
        <taxon>Bacteria</taxon>
        <taxon>Pseudomonadati</taxon>
        <taxon>Pseudomonadota</taxon>
        <taxon>Alphaproteobacteria</taxon>
        <taxon>Acetobacterales</taxon>
        <taxon>Roseomonadaceae</taxon>
        <taxon>Muricoccus</taxon>
    </lineage>
</organism>
<evidence type="ECO:0000256" key="9">
    <source>
        <dbReference type="SAM" id="Phobius"/>
    </source>
</evidence>
<dbReference type="FunFam" id="3.30.450.20:FF:000099">
    <property type="entry name" value="Sensory box sensor histidine kinase"/>
    <property type="match status" value="1"/>
</dbReference>
<evidence type="ECO:0000256" key="3">
    <source>
        <dbReference type="ARBA" id="ARBA00022553"/>
    </source>
</evidence>
<dbReference type="InterPro" id="IPR011495">
    <property type="entry name" value="Sig_transdc_His_kin_sub2_dim/P"/>
</dbReference>
<dbReference type="CDD" id="cd19410">
    <property type="entry name" value="HK9-like_sensor"/>
    <property type="match status" value="1"/>
</dbReference>
<dbReference type="CDD" id="cd00130">
    <property type="entry name" value="PAS"/>
    <property type="match status" value="2"/>
</dbReference>
<dbReference type="PROSITE" id="PS50112">
    <property type="entry name" value="PAS"/>
    <property type="match status" value="2"/>
</dbReference>
<dbReference type="PRINTS" id="PR00344">
    <property type="entry name" value="BCTRLSENSOR"/>
</dbReference>
<dbReference type="Pfam" id="PF07568">
    <property type="entry name" value="HisKA_2"/>
    <property type="match status" value="1"/>
</dbReference>
<dbReference type="InterPro" id="IPR004358">
    <property type="entry name" value="Sig_transdc_His_kin-like_C"/>
</dbReference>
<comment type="caution">
    <text evidence="13">The sequence shown here is derived from an EMBL/GenBank/DDBJ whole genome shotgun (WGS) entry which is preliminary data.</text>
</comment>
<dbReference type="InterPro" id="IPR036890">
    <property type="entry name" value="HATPase_C_sf"/>
</dbReference>
<feature type="domain" description="PAS" evidence="11">
    <location>
        <begin position="239"/>
        <end position="294"/>
    </location>
</feature>
<dbReference type="Pfam" id="PF08447">
    <property type="entry name" value="PAS_3"/>
    <property type="match status" value="1"/>
</dbReference>
<dbReference type="Pfam" id="PF13426">
    <property type="entry name" value="PAS_9"/>
    <property type="match status" value="1"/>
</dbReference>
<dbReference type="NCBIfam" id="TIGR00229">
    <property type="entry name" value="sensory_box"/>
    <property type="match status" value="2"/>
</dbReference>
<reference evidence="13 14" key="1">
    <citation type="journal article" date="2019" name="Environ. Microbiol.">
        <title>Species interactions and distinct microbial communities in high Arctic permafrost affected cryosols are associated with the CH4 and CO2 gas fluxes.</title>
        <authorList>
            <person name="Altshuler I."/>
            <person name="Hamel J."/>
            <person name="Turney S."/>
            <person name="Magnuson E."/>
            <person name="Levesque R."/>
            <person name="Greer C."/>
            <person name="Whyte L.G."/>
        </authorList>
    </citation>
    <scope>NUCLEOTIDE SEQUENCE [LARGE SCALE GENOMIC DNA]</scope>
    <source>
        <strain evidence="13 14">S9.3B</strain>
    </source>
</reference>
<dbReference type="AlphaFoldDB" id="A0A502FSV6"/>
<dbReference type="InterPro" id="IPR035965">
    <property type="entry name" value="PAS-like_dom_sf"/>
</dbReference>
<evidence type="ECO:0000256" key="4">
    <source>
        <dbReference type="ARBA" id="ARBA00022679"/>
    </source>
</evidence>
<dbReference type="PROSITE" id="PS50109">
    <property type="entry name" value="HIS_KIN"/>
    <property type="match status" value="1"/>
</dbReference>
<dbReference type="Pfam" id="PF02518">
    <property type="entry name" value="HATPase_c"/>
    <property type="match status" value="1"/>
</dbReference>
<dbReference type="GO" id="GO:0005524">
    <property type="term" value="F:ATP binding"/>
    <property type="evidence" value="ECO:0007669"/>
    <property type="project" value="UniProtKB-KW"/>
</dbReference>
<keyword evidence="6" id="KW-0418">Kinase</keyword>
<keyword evidence="4" id="KW-0808">Transferase</keyword>
<evidence type="ECO:0000256" key="7">
    <source>
        <dbReference type="ARBA" id="ARBA00022840"/>
    </source>
</evidence>
<comment type="catalytic activity">
    <reaction evidence="1">
        <text>ATP + protein L-histidine = ADP + protein N-phospho-L-histidine.</text>
        <dbReference type="EC" id="2.7.13.3"/>
    </reaction>
</comment>
<keyword evidence="3" id="KW-0597">Phosphoprotein</keyword>
<dbReference type="GO" id="GO:0004673">
    <property type="term" value="F:protein histidine kinase activity"/>
    <property type="evidence" value="ECO:0007669"/>
    <property type="project" value="UniProtKB-EC"/>
</dbReference>
<keyword evidence="14" id="KW-1185">Reference proteome</keyword>
<sequence length="719" mass="77183">MKVSLLLSGPGRDPVGLHAPAPVTALPRRRTPGPLAVAAFLSALVAGAAGFGLTAFEAERARAVRLDAAENQAEALLSDLRDAETGQRGFLLTGRESYLQPYEEAVRGLNGRLAGLVRLGEAEAALARPAAELARLIPAKLEELARTIALRRAGDAEAALALVETDKGKSLMDAARAEAATLRTAAASLRAERDAAARRWVWGASVATLALLSGGLGLGLRLRRLRRRALNARVLAETANARLAAIVASTSDAIISFAAEDGRILTWNDGAEALFGYTAAEAVNGPVGLLVPPDLPDGDPTGVFRRALGGARVHEHETTRLTKEGNRIPVTVTAARMQASDGGVLGVSAIFRDLRPRREAEAALVRSEAMLRIALDTIPQMVWSTRPDGYHDFYNRRWYEFTGTVPEETEGEGWNPQFHPEDQEGAQSRWRHSLATGEPYEIEYRLRAADGTYRWTLGRALPVRDPATGEITRWYGTCTEIEDLVAARAALAEALEVKEALLAEVNHRVKNSLQLVSSLLSLQTNKARDPALRTALGEARARIGVVARLHQRLYQGGTHGSVDLAGFLQEMCTDTLTALDPEERVRLEFEETRQGGSGAAPLTPIDEAVPLALIGSELVTNAVKYAFPVGRGGTLWVRVRDAREEDGGITLEVEDDGVGLPEGFDPSRSAGVGMRVVATLVRQLRARLAVGEGASGRGAAFGVFVPGRHGQEGRKDDRH</sequence>
<dbReference type="SMART" id="SM00086">
    <property type="entry name" value="PAC"/>
    <property type="match status" value="2"/>
</dbReference>
<feature type="transmembrane region" description="Helical" evidence="9">
    <location>
        <begin position="35"/>
        <end position="56"/>
    </location>
</feature>
<evidence type="ECO:0000313" key="13">
    <source>
        <dbReference type="EMBL" id="TPG52490.1"/>
    </source>
</evidence>
<dbReference type="RefSeq" id="WP_140885144.1">
    <property type="nucleotide sequence ID" value="NZ_RCZP01000020.1"/>
</dbReference>
<dbReference type="SMART" id="SM00091">
    <property type="entry name" value="PAS"/>
    <property type="match status" value="2"/>
</dbReference>
<feature type="domain" description="PAC" evidence="12">
    <location>
        <begin position="314"/>
        <end position="366"/>
    </location>
</feature>
<dbReference type="Pfam" id="PF05227">
    <property type="entry name" value="CHASE3"/>
    <property type="match status" value="1"/>
</dbReference>